<feature type="non-terminal residue" evidence="1">
    <location>
        <position position="92"/>
    </location>
</feature>
<dbReference type="Proteomes" id="UP000237105">
    <property type="component" value="Unassembled WGS sequence"/>
</dbReference>
<proteinExistence type="predicted"/>
<keyword evidence="2" id="KW-1185">Reference proteome</keyword>
<evidence type="ECO:0000313" key="1">
    <source>
        <dbReference type="EMBL" id="PON78933.1"/>
    </source>
</evidence>
<evidence type="ECO:0000313" key="2">
    <source>
        <dbReference type="Proteomes" id="UP000237105"/>
    </source>
</evidence>
<name>A0A2P5E067_PARAD</name>
<comment type="caution">
    <text evidence="1">The sequence shown here is derived from an EMBL/GenBank/DDBJ whole genome shotgun (WGS) entry which is preliminary data.</text>
</comment>
<dbReference type="EMBL" id="JXTB01000006">
    <property type="protein sequence ID" value="PON78933.1"/>
    <property type="molecule type" value="Genomic_DNA"/>
</dbReference>
<sequence length="92" mass="11092">MAGRSTLCMEIFCIEKRVQHELHYYGHYLVHELEVDGLKLHQSNYQTIATCHLRNLERLCHNPKWQLSIRSKWDREIYTLTILATIRIQRAR</sequence>
<dbReference type="AlphaFoldDB" id="A0A2P5E067"/>
<dbReference type="OrthoDB" id="10376808at2759"/>
<accession>A0A2P5E067</accession>
<gene>
    <name evidence="1" type="ORF">PanWU01x14_014340</name>
</gene>
<reference evidence="2" key="1">
    <citation type="submission" date="2016-06" db="EMBL/GenBank/DDBJ databases">
        <title>Parallel loss of symbiosis genes in relatives of nitrogen-fixing non-legume Parasponia.</title>
        <authorList>
            <person name="Van Velzen R."/>
            <person name="Holmer R."/>
            <person name="Bu F."/>
            <person name="Rutten L."/>
            <person name="Van Zeijl A."/>
            <person name="Liu W."/>
            <person name="Santuari L."/>
            <person name="Cao Q."/>
            <person name="Sharma T."/>
            <person name="Shen D."/>
            <person name="Roswanjaya Y."/>
            <person name="Wardhani T."/>
            <person name="Kalhor M.S."/>
            <person name="Jansen J."/>
            <person name="Van den Hoogen J."/>
            <person name="Gungor B."/>
            <person name="Hartog M."/>
            <person name="Hontelez J."/>
            <person name="Verver J."/>
            <person name="Yang W.-C."/>
            <person name="Schijlen E."/>
            <person name="Repin R."/>
            <person name="Schilthuizen M."/>
            <person name="Schranz E."/>
            <person name="Heidstra R."/>
            <person name="Miyata K."/>
            <person name="Fedorova E."/>
            <person name="Kohlen W."/>
            <person name="Bisseling T."/>
            <person name="Smit S."/>
            <person name="Geurts R."/>
        </authorList>
    </citation>
    <scope>NUCLEOTIDE SEQUENCE [LARGE SCALE GENOMIC DNA]</scope>
    <source>
        <strain evidence="2">cv. WU1-14</strain>
    </source>
</reference>
<protein>
    <submittedName>
        <fullName evidence="1">Uncharacterized protein</fullName>
    </submittedName>
</protein>
<organism evidence="1 2">
    <name type="scientific">Parasponia andersonii</name>
    <name type="common">Sponia andersonii</name>
    <dbReference type="NCBI Taxonomy" id="3476"/>
    <lineage>
        <taxon>Eukaryota</taxon>
        <taxon>Viridiplantae</taxon>
        <taxon>Streptophyta</taxon>
        <taxon>Embryophyta</taxon>
        <taxon>Tracheophyta</taxon>
        <taxon>Spermatophyta</taxon>
        <taxon>Magnoliopsida</taxon>
        <taxon>eudicotyledons</taxon>
        <taxon>Gunneridae</taxon>
        <taxon>Pentapetalae</taxon>
        <taxon>rosids</taxon>
        <taxon>fabids</taxon>
        <taxon>Rosales</taxon>
        <taxon>Cannabaceae</taxon>
        <taxon>Parasponia</taxon>
    </lineage>
</organism>